<feature type="region of interest" description="Disordered" evidence="1">
    <location>
        <begin position="32"/>
        <end position="55"/>
    </location>
</feature>
<evidence type="ECO:0000256" key="1">
    <source>
        <dbReference type="SAM" id="MobiDB-lite"/>
    </source>
</evidence>
<accession>A0A392VKQ5</accession>
<name>A0A392VKQ5_9FABA</name>
<feature type="non-terminal residue" evidence="2">
    <location>
        <position position="55"/>
    </location>
</feature>
<reference evidence="2 3" key="1">
    <citation type="journal article" date="2018" name="Front. Plant Sci.">
        <title>Red Clover (Trifolium pratense) and Zigzag Clover (T. medium) - A Picture of Genomic Similarities and Differences.</title>
        <authorList>
            <person name="Dluhosova J."/>
            <person name="Istvanek J."/>
            <person name="Nedelnik J."/>
            <person name="Repkova J."/>
        </authorList>
    </citation>
    <scope>NUCLEOTIDE SEQUENCE [LARGE SCALE GENOMIC DNA]</scope>
    <source>
        <strain evidence="3">cv. 10/8</strain>
        <tissue evidence="2">Leaf</tissue>
    </source>
</reference>
<dbReference type="Proteomes" id="UP000265520">
    <property type="component" value="Unassembled WGS sequence"/>
</dbReference>
<sequence length="55" mass="6257">MVQEILSKIHRLQRESSGVKCSVAINSESKKVMRGYSSSETSKDQWRKTEMPTIA</sequence>
<keyword evidence="3" id="KW-1185">Reference proteome</keyword>
<organism evidence="2 3">
    <name type="scientific">Trifolium medium</name>
    <dbReference type="NCBI Taxonomy" id="97028"/>
    <lineage>
        <taxon>Eukaryota</taxon>
        <taxon>Viridiplantae</taxon>
        <taxon>Streptophyta</taxon>
        <taxon>Embryophyta</taxon>
        <taxon>Tracheophyta</taxon>
        <taxon>Spermatophyta</taxon>
        <taxon>Magnoliopsida</taxon>
        <taxon>eudicotyledons</taxon>
        <taxon>Gunneridae</taxon>
        <taxon>Pentapetalae</taxon>
        <taxon>rosids</taxon>
        <taxon>fabids</taxon>
        <taxon>Fabales</taxon>
        <taxon>Fabaceae</taxon>
        <taxon>Papilionoideae</taxon>
        <taxon>50 kb inversion clade</taxon>
        <taxon>NPAAA clade</taxon>
        <taxon>Hologalegina</taxon>
        <taxon>IRL clade</taxon>
        <taxon>Trifolieae</taxon>
        <taxon>Trifolium</taxon>
    </lineage>
</organism>
<evidence type="ECO:0000313" key="2">
    <source>
        <dbReference type="EMBL" id="MCI88978.1"/>
    </source>
</evidence>
<evidence type="ECO:0000313" key="3">
    <source>
        <dbReference type="Proteomes" id="UP000265520"/>
    </source>
</evidence>
<protein>
    <submittedName>
        <fullName evidence="2">Uncharacterized protein</fullName>
    </submittedName>
</protein>
<comment type="caution">
    <text evidence="2">The sequence shown here is derived from an EMBL/GenBank/DDBJ whole genome shotgun (WGS) entry which is preliminary data.</text>
</comment>
<dbReference type="EMBL" id="LXQA011207210">
    <property type="protein sequence ID" value="MCI88978.1"/>
    <property type="molecule type" value="Genomic_DNA"/>
</dbReference>
<feature type="compositionally biased region" description="Basic and acidic residues" evidence="1">
    <location>
        <begin position="41"/>
        <end position="55"/>
    </location>
</feature>
<proteinExistence type="predicted"/>
<dbReference type="AlphaFoldDB" id="A0A392VKQ5"/>